<comment type="caution">
    <text evidence="4">The sequence shown here is derived from an EMBL/GenBank/DDBJ whole genome shotgun (WGS) entry which is preliminary data.</text>
</comment>
<feature type="domain" description="Translation elongation factor P/YeiP central" evidence="3">
    <location>
        <begin position="67"/>
        <end position="121"/>
    </location>
</feature>
<evidence type="ECO:0000259" key="2">
    <source>
        <dbReference type="SMART" id="SM00841"/>
    </source>
</evidence>
<dbReference type="InterPro" id="IPR014722">
    <property type="entry name" value="Rib_uL2_dom2"/>
</dbReference>
<dbReference type="Gene3D" id="2.30.30.30">
    <property type="match status" value="1"/>
</dbReference>
<reference evidence="4" key="1">
    <citation type="journal article" date="2012" name="Science">
        <title>Fermentation, hydrogen, and sulfur metabolism in multiple uncultivated bacterial phyla.</title>
        <authorList>
            <person name="Wrighton K.C."/>
            <person name="Thomas B.C."/>
            <person name="Sharon I."/>
            <person name="Miller C.S."/>
            <person name="Castelle C.J."/>
            <person name="VerBerkmoes N.C."/>
            <person name="Wilkins M.J."/>
            <person name="Hettich R.L."/>
            <person name="Lipton M.S."/>
            <person name="Williams K.H."/>
            <person name="Long P.E."/>
            <person name="Banfield J.F."/>
        </authorList>
    </citation>
    <scope>NUCLEOTIDE SEQUENCE [LARGE SCALE GENOMIC DNA]</scope>
</reference>
<dbReference type="PANTHER" id="PTHR30053">
    <property type="entry name" value="ELONGATION FACTOR P"/>
    <property type="match status" value="1"/>
</dbReference>
<dbReference type="InterPro" id="IPR001059">
    <property type="entry name" value="Transl_elong_P/YeiP_cen"/>
</dbReference>
<dbReference type="InterPro" id="IPR015365">
    <property type="entry name" value="Elong-fact-P_C"/>
</dbReference>
<dbReference type="FunFam" id="2.40.50.140:FF:000004">
    <property type="entry name" value="Elongation factor P"/>
    <property type="match status" value="1"/>
</dbReference>
<proteinExistence type="inferred from homology"/>
<dbReference type="PIRSF" id="PIRSF005901">
    <property type="entry name" value="EF-P"/>
    <property type="match status" value="1"/>
</dbReference>
<dbReference type="SUPFAM" id="SSF50104">
    <property type="entry name" value="Translation proteins SH3-like domain"/>
    <property type="match status" value="1"/>
</dbReference>
<dbReference type="SMART" id="SM01185">
    <property type="entry name" value="EFP"/>
    <property type="match status" value="1"/>
</dbReference>
<organism evidence="4">
    <name type="scientific">uncultured bacterium</name>
    <name type="common">gcode 4</name>
    <dbReference type="NCBI Taxonomy" id="1234023"/>
    <lineage>
        <taxon>Bacteria</taxon>
        <taxon>environmental samples</taxon>
    </lineage>
</organism>
<dbReference type="EMBL" id="AMFJ01000649">
    <property type="protein sequence ID" value="EKE26886.1"/>
    <property type="molecule type" value="Genomic_DNA"/>
</dbReference>
<dbReference type="SUPFAM" id="SSF50249">
    <property type="entry name" value="Nucleic acid-binding proteins"/>
    <property type="match status" value="2"/>
</dbReference>
<name>K2F6Y6_9BACT</name>
<evidence type="ECO:0000313" key="4">
    <source>
        <dbReference type="EMBL" id="EKE26886.1"/>
    </source>
</evidence>
<dbReference type="Pfam" id="PF08207">
    <property type="entry name" value="EFP_N"/>
    <property type="match status" value="1"/>
</dbReference>
<dbReference type="GO" id="GO:0043043">
    <property type="term" value="P:peptide biosynthetic process"/>
    <property type="evidence" value="ECO:0007669"/>
    <property type="project" value="InterPro"/>
</dbReference>
<evidence type="ECO:0000256" key="1">
    <source>
        <dbReference type="ARBA" id="ARBA00009479"/>
    </source>
</evidence>
<evidence type="ECO:0000259" key="3">
    <source>
        <dbReference type="SMART" id="SM01185"/>
    </source>
</evidence>
<dbReference type="InterPro" id="IPR020599">
    <property type="entry name" value="Transl_elong_fac_P/YeiP"/>
</dbReference>
<feature type="domain" description="Elongation factor P C-terminal" evidence="2">
    <location>
        <begin position="129"/>
        <end position="184"/>
    </location>
</feature>
<dbReference type="InterPro" id="IPR012340">
    <property type="entry name" value="NA-bd_OB-fold"/>
</dbReference>
<dbReference type="InterPro" id="IPR008991">
    <property type="entry name" value="Translation_prot_SH3-like_sf"/>
</dbReference>
<dbReference type="Pfam" id="PF01132">
    <property type="entry name" value="EFP"/>
    <property type="match status" value="1"/>
</dbReference>
<gene>
    <name evidence="4" type="ORF">ACD_4C00133G0014</name>
</gene>
<dbReference type="Pfam" id="PF09285">
    <property type="entry name" value="Elong-fact-P_C"/>
    <property type="match status" value="1"/>
</dbReference>
<dbReference type="AlphaFoldDB" id="K2F6Y6"/>
<accession>K2F6Y6</accession>
<keyword evidence="4" id="KW-0648">Protein biosynthesis</keyword>
<dbReference type="PANTHER" id="PTHR30053:SF12">
    <property type="entry name" value="ELONGATION FACTOR P (EF-P) FAMILY PROTEIN"/>
    <property type="match status" value="1"/>
</dbReference>
<dbReference type="Gene3D" id="2.40.50.140">
    <property type="entry name" value="Nucleic acid-binding proteins"/>
    <property type="match status" value="2"/>
</dbReference>
<keyword evidence="4" id="KW-0251">Elongation factor</keyword>
<sequence>MAWMDDVKVGKKLLIDGIPYEVMKSEHLKVAMGKWMEKTNLKNLLNWTTMQKTFREVDKIEIADITYANAEYLYADWEGYNFMNIDTYEQFNLDSEVIWDSKFFLVEWDKVVLQEFNWKPINVQVEPAVALEVEDTPPWEKWDTATGWKKPAKLTTWLVVQVPLFVKNWDKVRVDTRTKEYLSRA</sequence>
<dbReference type="GO" id="GO:0005829">
    <property type="term" value="C:cytosol"/>
    <property type="evidence" value="ECO:0007669"/>
    <property type="project" value="UniProtKB-ARBA"/>
</dbReference>
<dbReference type="CDD" id="cd05794">
    <property type="entry name" value="S1_EF-P_repeat_2"/>
    <property type="match status" value="1"/>
</dbReference>
<protein>
    <submittedName>
        <fullName evidence="4">Elongation factor P</fullName>
    </submittedName>
</protein>
<dbReference type="GO" id="GO:0003746">
    <property type="term" value="F:translation elongation factor activity"/>
    <property type="evidence" value="ECO:0007669"/>
    <property type="project" value="UniProtKB-KW"/>
</dbReference>
<comment type="similarity">
    <text evidence="1">Belongs to the elongation factor P family.</text>
</comment>
<dbReference type="InterPro" id="IPR013185">
    <property type="entry name" value="Transl_elong_KOW-like"/>
</dbReference>
<dbReference type="NCBIfam" id="NF001810">
    <property type="entry name" value="PRK00529.1"/>
    <property type="match status" value="1"/>
</dbReference>
<dbReference type="SMART" id="SM00841">
    <property type="entry name" value="Elong-fact-P_C"/>
    <property type="match status" value="1"/>
</dbReference>